<keyword evidence="4 8" id="KW-0812">Transmembrane</keyword>
<dbReference type="OrthoDB" id="9812892at2"/>
<dbReference type="PANTHER" id="PTHR30069:SF29">
    <property type="entry name" value="HEMOGLOBIN AND HEMOGLOBIN-HAPTOGLOBIN-BINDING PROTEIN 1-RELATED"/>
    <property type="match status" value="1"/>
</dbReference>
<evidence type="ECO:0000256" key="2">
    <source>
        <dbReference type="ARBA" id="ARBA00022448"/>
    </source>
</evidence>
<feature type="domain" description="TonB-dependent receptor plug" evidence="10">
    <location>
        <begin position="124"/>
        <end position="227"/>
    </location>
</feature>
<comment type="caution">
    <text evidence="11">The sequence shown here is derived from an EMBL/GenBank/DDBJ whole genome shotgun (WGS) entry which is preliminary data.</text>
</comment>
<evidence type="ECO:0000256" key="3">
    <source>
        <dbReference type="ARBA" id="ARBA00022452"/>
    </source>
</evidence>
<organism evidence="11 12">
    <name type="scientific">Chitinophaga skermanii</name>
    <dbReference type="NCBI Taxonomy" id="331697"/>
    <lineage>
        <taxon>Bacteria</taxon>
        <taxon>Pseudomonadati</taxon>
        <taxon>Bacteroidota</taxon>
        <taxon>Chitinophagia</taxon>
        <taxon>Chitinophagales</taxon>
        <taxon>Chitinophagaceae</taxon>
        <taxon>Chitinophaga</taxon>
    </lineage>
</organism>
<dbReference type="Pfam" id="PF13715">
    <property type="entry name" value="CarbopepD_reg_2"/>
    <property type="match status" value="1"/>
</dbReference>
<reference evidence="11 12" key="1">
    <citation type="submission" date="2018-06" db="EMBL/GenBank/DDBJ databases">
        <title>Genomic Encyclopedia of Archaeal and Bacterial Type Strains, Phase II (KMG-II): from individual species to whole genera.</title>
        <authorList>
            <person name="Goeker M."/>
        </authorList>
    </citation>
    <scope>NUCLEOTIDE SEQUENCE [LARGE SCALE GENOMIC DNA]</scope>
    <source>
        <strain evidence="11 12">DSM 23857</strain>
    </source>
</reference>
<keyword evidence="2 8" id="KW-0813">Transport</keyword>
<dbReference type="Proteomes" id="UP000249547">
    <property type="component" value="Unassembled WGS sequence"/>
</dbReference>
<evidence type="ECO:0000256" key="5">
    <source>
        <dbReference type="ARBA" id="ARBA00022729"/>
    </source>
</evidence>
<dbReference type="AlphaFoldDB" id="A0A327QUK3"/>
<evidence type="ECO:0000256" key="4">
    <source>
        <dbReference type="ARBA" id="ARBA00022692"/>
    </source>
</evidence>
<sequence length="788" mass="88979">MTIRQFLFTFSLCLLTLAAAAQQTGAWVISGKITASTNGQPIPGATVRIQNTKLGAVSDENGTYTVRVSNTGKYTLEVSAVGFDRATKTIQLTTKNTSIDFTLAPGKNLDEVQVYGKTQAQVLKEQAFTINAIDTKQYANTTADLNQVLSRTTGVRVREQGGVGSDFTFSINGLSGKSVKYFLDGVPLDIMGSTMSLNNIPVNLAKRIEVYKGVVPVDYGSDALGGIVNIVTDQSTQRFLDASYSYGSFNTHRASLNAQFKPDSASPFIIRVSSFYNYADNNYTMRGVEVWDEKKYDYVEKDFNRFHDQYRSAMGQIEAGVVNRKWADVFFVGFSGSGYNQELQTGIEQQMVYGAAVRKGHSLNGSVRYKKSNLFTEGLHLNFYGAIAADEINVVDTAMRRYQWDGTYVKATKPEMSNEPTISKITRPRQFARLNISYDINKQHSFNLNYTFDHIQNKSYNTLKEDRDHIPSTLGKHVIGIAYQQTFFDGRWANTFFGKMYGVGTQQSQVLRFDTNGAVVYERLKDFQENYGYGVATRFKITGELGVKASYERAYRLQEAEEMFGNGYLTVPNLTLKPESSNNFNAGFYYSTRLGKHNFYTEAGYFNRNADDFIYYVPAARRYENKSSVKINGFEGEVKYQYADLIGGSFNLSYQRMINNTRFTKAGSTVPDITFGNKVPNQPSLFWNADVNIGKNNLLGKGSRIQLNWYTQYVHWFYLSWEAYGNINSNPIIPKQLIHNAVLTYSMHDGTYNIGVECRNLSDEIAYDNFRLQKPGRAFAVKLRYFIR</sequence>
<feature type="signal peptide" evidence="9">
    <location>
        <begin position="1"/>
        <end position="21"/>
    </location>
</feature>
<dbReference type="GO" id="GO:0009279">
    <property type="term" value="C:cell outer membrane"/>
    <property type="evidence" value="ECO:0007669"/>
    <property type="project" value="UniProtKB-SubCell"/>
</dbReference>
<dbReference type="InterPro" id="IPR039426">
    <property type="entry name" value="TonB-dep_rcpt-like"/>
</dbReference>
<dbReference type="Gene3D" id="2.60.40.1120">
    <property type="entry name" value="Carboxypeptidase-like, regulatory domain"/>
    <property type="match status" value="1"/>
</dbReference>
<accession>A0A327QUK3</accession>
<keyword evidence="12" id="KW-1185">Reference proteome</keyword>
<evidence type="ECO:0000313" key="11">
    <source>
        <dbReference type="EMBL" id="RAJ08289.1"/>
    </source>
</evidence>
<protein>
    <submittedName>
        <fullName evidence="11">Outer membrane receptor protein involved in Fe transport</fullName>
    </submittedName>
</protein>
<dbReference type="GO" id="GO:0015344">
    <property type="term" value="F:siderophore uptake transmembrane transporter activity"/>
    <property type="evidence" value="ECO:0007669"/>
    <property type="project" value="TreeGrafter"/>
</dbReference>
<dbReference type="SUPFAM" id="SSF49464">
    <property type="entry name" value="Carboxypeptidase regulatory domain-like"/>
    <property type="match status" value="1"/>
</dbReference>
<dbReference type="PANTHER" id="PTHR30069">
    <property type="entry name" value="TONB-DEPENDENT OUTER MEMBRANE RECEPTOR"/>
    <property type="match status" value="1"/>
</dbReference>
<comment type="similarity">
    <text evidence="8">Belongs to the TonB-dependent receptor family.</text>
</comment>
<dbReference type="InterPro" id="IPR008969">
    <property type="entry name" value="CarboxyPept-like_regulatory"/>
</dbReference>
<keyword evidence="11" id="KW-0675">Receptor</keyword>
<dbReference type="RefSeq" id="WP_111596454.1">
    <property type="nucleotide sequence ID" value="NZ_QLLL01000002.1"/>
</dbReference>
<evidence type="ECO:0000313" key="12">
    <source>
        <dbReference type="Proteomes" id="UP000249547"/>
    </source>
</evidence>
<dbReference type="GO" id="GO:0044718">
    <property type="term" value="P:siderophore transmembrane transport"/>
    <property type="evidence" value="ECO:0007669"/>
    <property type="project" value="TreeGrafter"/>
</dbReference>
<evidence type="ECO:0000256" key="8">
    <source>
        <dbReference type="PROSITE-ProRule" id="PRU01360"/>
    </source>
</evidence>
<feature type="chain" id="PRO_5016234692" evidence="9">
    <location>
        <begin position="22"/>
        <end position="788"/>
    </location>
</feature>
<dbReference type="InterPro" id="IPR036942">
    <property type="entry name" value="Beta-barrel_TonB_sf"/>
</dbReference>
<keyword evidence="6 8" id="KW-0472">Membrane</keyword>
<keyword evidence="5 9" id="KW-0732">Signal</keyword>
<evidence type="ECO:0000256" key="1">
    <source>
        <dbReference type="ARBA" id="ARBA00004571"/>
    </source>
</evidence>
<gene>
    <name evidence="11" type="ORF">LX64_00936</name>
</gene>
<dbReference type="Gene3D" id="2.170.130.10">
    <property type="entry name" value="TonB-dependent receptor, plug domain"/>
    <property type="match status" value="1"/>
</dbReference>
<dbReference type="InterPro" id="IPR037066">
    <property type="entry name" value="Plug_dom_sf"/>
</dbReference>
<dbReference type="Gene3D" id="2.40.170.20">
    <property type="entry name" value="TonB-dependent receptor, beta-barrel domain"/>
    <property type="match status" value="1"/>
</dbReference>
<evidence type="ECO:0000259" key="10">
    <source>
        <dbReference type="Pfam" id="PF07715"/>
    </source>
</evidence>
<name>A0A327QUK3_9BACT</name>
<evidence type="ECO:0000256" key="9">
    <source>
        <dbReference type="SAM" id="SignalP"/>
    </source>
</evidence>
<dbReference type="PROSITE" id="PS52016">
    <property type="entry name" value="TONB_DEPENDENT_REC_3"/>
    <property type="match status" value="1"/>
</dbReference>
<keyword evidence="3 8" id="KW-1134">Transmembrane beta strand</keyword>
<dbReference type="SUPFAM" id="SSF56935">
    <property type="entry name" value="Porins"/>
    <property type="match status" value="1"/>
</dbReference>
<keyword evidence="7 8" id="KW-0998">Cell outer membrane</keyword>
<proteinExistence type="inferred from homology"/>
<dbReference type="EMBL" id="QLLL01000002">
    <property type="protein sequence ID" value="RAJ08289.1"/>
    <property type="molecule type" value="Genomic_DNA"/>
</dbReference>
<comment type="subcellular location">
    <subcellularLocation>
        <location evidence="1 8">Cell outer membrane</location>
        <topology evidence="1 8">Multi-pass membrane protein</topology>
    </subcellularLocation>
</comment>
<dbReference type="Pfam" id="PF07715">
    <property type="entry name" value="Plug"/>
    <property type="match status" value="1"/>
</dbReference>
<dbReference type="InterPro" id="IPR012910">
    <property type="entry name" value="Plug_dom"/>
</dbReference>
<evidence type="ECO:0000256" key="7">
    <source>
        <dbReference type="ARBA" id="ARBA00023237"/>
    </source>
</evidence>
<evidence type="ECO:0000256" key="6">
    <source>
        <dbReference type="ARBA" id="ARBA00023136"/>
    </source>
</evidence>